<evidence type="ECO:0000259" key="8">
    <source>
        <dbReference type="Pfam" id="PF02687"/>
    </source>
</evidence>
<evidence type="ECO:0000256" key="2">
    <source>
        <dbReference type="ARBA" id="ARBA00022475"/>
    </source>
</evidence>
<evidence type="ECO:0000256" key="5">
    <source>
        <dbReference type="ARBA" id="ARBA00023136"/>
    </source>
</evidence>
<organism evidence="10 11">
    <name type="scientific">Desulfotruncus arcticus DSM 17038</name>
    <dbReference type="NCBI Taxonomy" id="1121424"/>
    <lineage>
        <taxon>Bacteria</taxon>
        <taxon>Bacillati</taxon>
        <taxon>Bacillota</taxon>
        <taxon>Clostridia</taxon>
        <taxon>Eubacteriales</taxon>
        <taxon>Desulfallaceae</taxon>
        <taxon>Desulfotruncus</taxon>
    </lineage>
</organism>
<dbReference type="GO" id="GO:0005886">
    <property type="term" value="C:plasma membrane"/>
    <property type="evidence" value="ECO:0007669"/>
    <property type="project" value="UniProtKB-SubCell"/>
</dbReference>
<feature type="domain" description="ABC3 transporter permease C-terminal" evidence="8">
    <location>
        <begin position="747"/>
        <end position="863"/>
    </location>
</feature>
<feature type="domain" description="MacB-like periplasmic core" evidence="9">
    <location>
        <begin position="19"/>
        <end position="205"/>
    </location>
</feature>
<feature type="transmembrane region" description="Helical" evidence="7">
    <location>
        <begin position="739"/>
        <end position="763"/>
    </location>
</feature>
<dbReference type="InterPro" id="IPR025857">
    <property type="entry name" value="MacB_PCD"/>
</dbReference>
<evidence type="ECO:0000259" key="9">
    <source>
        <dbReference type="Pfam" id="PF12704"/>
    </source>
</evidence>
<gene>
    <name evidence="10" type="ORF">SAMN05660649_00634</name>
</gene>
<dbReference type="AlphaFoldDB" id="A0A1I2NYV1"/>
<proteinExistence type="inferred from homology"/>
<feature type="transmembrane region" description="Helical" evidence="7">
    <location>
        <begin position="20"/>
        <end position="44"/>
    </location>
</feature>
<evidence type="ECO:0000313" key="11">
    <source>
        <dbReference type="Proteomes" id="UP000199337"/>
    </source>
</evidence>
<evidence type="ECO:0000313" key="10">
    <source>
        <dbReference type="EMBL" id="SFG08984.1"/>
    </source>
</evidence>
<keyword evidence="2" id="KW-1003">Cell membrane</keyword>
<dbReference type="Pfam" id="PF12704">
    <property type="entry name" value="MacB_PCD"/>
    <property type="match status" value="1"/>
</dbReference>
<comment type="subcellular location">
    <subcellularLocation>
        <location evidence="1">Cell membrane</location>
        <topology evidence="1">Multi-pass membrane protein</topology>
    </subcellularLocation>
</comment>
<accession>A0A1I2NYV1</accession>
<evidence type="ECO:0000256" key="4">
    <source>
        <dbReference type="ARBA" id="ARBA00022989"/>
    </source>
</evidence>
<feature type="transmembrane region" description="Helical" evidence="7">
    <location>
        <begin position="459"/>
        <end position="482"/>
    </location>
</feature>
<protein>
    <submittedName>
        <fullName evidence="10">Putative ABC transport system permease protein</fullName>
    </submittedName>
</protein>
<dbReference type="STRING" id="341036.SAMN05660649_00634"/>
<reference evidence="11" key="1">
    <citation type="submission" date="2016-10" db="EMBL/GenBank/DDBJ databases">
        <authorList>
            <person name="Varghese N."/>
            <person name="Submissions S."/>
        </authorList>
    </citation>
    <scope>NUCLEOTIDE SEQUENCE [LARGE SCALE GENOMIC DNA]</scope>
    <source>
        <strain evidence="11">DSM 17038</strain>
    </source>
</reference>
<evidence type="ECO:0000256" key="6">
    <source>
        <dbReference type="ARBA" id="ARBA00038076"/>
    </source>
</evidence>
<keyword evidence="4 7" id="KW-1133">Transmembrane helix</keyword>
<keyword evidence="11" id="KW-1185">Reference proteome</keyword>
<dbReference type="OrthoDB" id="9793166at2"/>
<keyword evidence="3 7" id="KW-0812">Transmembrane</keyword>
<dbReference type="Pfam" id="PF02687">
    <property type="entry name" value="FtsX"/>
    <property type="match status" value="2"/>
</dbReference>
<comment type="similarity">
    <text evidence="6">Belongs to the ABC-4 integral membrane protein family.</text>
</comment>
<evidence type="ECO:0000256" key="7">
    <source>
        <dbReference type="SAM" id="Phobius"/>
    </source>
</evidence>
<dbReference type="PANTHER" id="PTHR30572">
    <property type="entry name" value="MEMBRANE COMPONENT OF TRANSPORTER-RELATED"/>
    <property type="match status" value="1"/>
</dbReference>
<feature type="transmembrane region" description="Helical" evidence="7">
    <location>
        <begin position="385"/>
        <end position="404"/>
    </location>
</feature>
<sequence>MNIINALTLRHMKLNKKRTIVTIIGVIISVSMLTAVATFVTSFLSMMQRVVIEDTGNWHVLYKDVAIQKTDAVINDKNTTTAALGKDIGYAPLDGSKNEDKPYLFIKAFDAQGFKNFNLNLIEGRFPKNSNEIVISSQIAENAGVVYKVGDILKLDVGGRYLDGQKNPLGQDAGFVNANTDHRGERFIAKSAKEYTITGIISRPGFEPYWAPGYTVISYLDQNELASAGTVDISVALKSVPGNLYQKSDELSKNAGISSDGIIYNRQLLRYYGVISDDNLLSTLYTLAAVVLVLIMVGSVSLIYNAFAISISERSRHLGMLASIGATKKQKRNSMLFEGFVVGVIGIPAGIIIGTLGMGLTFILVQPLLGAISGTQKLTLVTPPAPIILAVLLSIIIIFVSAYIPARRASKISPIDAIRQAQDIKLTGRAVKTSKLTRLIFGFEAELALKNLKRNRRRYIATIFSLVLSIVLFLSVSSLSLLTQKSAEIAKHNIPYDVMVSVTSSATAQEKKDFYHAITKMEYAGESSIEQTMQAVLSADGRLIPDKVKSAIEPNYKELNIKTYDISFDIKSIDEAALNRYAKELGIDVALLKDTVNPKGILVNIVDVNMDNKYMRLNHFNIEAGDKLKLTHRIDNEPGEFSSIFEVAALADKTPIGETSLRNPSQAVFIVSEEVFAAMEAKLPEKYAGTDVVDMLIKSSDPAKLVENINEYQKHTSIADLYIYDVARADKQSKQFVTFIYIFFYGFVVLITAICLANIFNTVSTSIALRKREFGMLKSIGMTPEGFNKMINYESLFYGIKALLYGLPISFVMMYLIYGVLGNSFEFAFAVPWGSVLAAVVVVFLIVGSTMLYASSKIKRENIIDVLKEENI</sequence>
<name>A0A1I2NYV1_9FIRM</name>
<dbReference type="InterPro" id="IPR050250">
    <property type="entry name" value="Macrolide_Exporter_MacB"/>
</dbReference>
<dbReference type="GO" id="GO:0022857">
    <property type="term" value="F:transmembrane transporter activity"/>
    <property type="evidence" value="ECO:0007669"/>
    <property type="project" value="TreeGrafter"/>
</dbReference>
<dbReference type="PANTHER" id="PTHR30572:SF4">
    <property type="entry name" value="ABC TRANSPORTER PERMEASE YTRF"/>
    <property type="match status" value="1"/>
</dbReference>
<feature type="domain" description="ABC3 transporter permease C-terminal" evidence="8">
    <location>
        <begin position="290"/>
        <end position="414"/>
    </location>
</feature>
<evidence type="ECO:0000256" key="3">
    <source>
        <dbReference type="ARBA" id="ARBA00022692"/>
    </source>
</evidence>
<dbReference type="EMBL" id="FOOX01000002">
    <property type="protein sequence ID" value="SFG08984.1"/>
    <property type="molecule type" value="Genomic_DNA"/>
</dbReference>
<feature type="transmembrane region" description="Helical" evidence="7">
    <location>
        <begin position="796"/>
        <end position="818"/>
    </location>
</feature>
<dbReference type="InterPro" id="IPR003838">
    <property type="entry name" value="ABC3_permease_C"/>
</dbReference>
<feature type="transmembrane region" description="Helical" evidence="7">
    <location>
        <begin position="830"/>
        <end position="854"/>
    </location>
</feature>
<evidence type="ECO:0000256" key="1">
    <source>
        <dbReference type="ARBA" id="ARBA00004651"/>
    </source>
</evidence>
<feature type="transmembrane region" description="Helical" evidence="7">
    <location>
        <begin position="339"/>
        <end position="365"/>
    </location>
</feature>
<feature type="transmembrane region" description="Helical" evidence="7">
    <location>
        <begin position="284"/>
        <end position="307"/>
    </location>
</feature>
<keyword evidence="5 7" id="KW-0472">Membrane</keyword>
<dbReference type="Proteomes" id="UP000199337">
    <property type="component" value="Unassembled WGS sequence"/>
</dbReference>